<feature type="active site" description="Proton acceptor" evidence="5">
    <location>
        <position position="237"/>
    </location>
</feature>
<feature type="domain" description="PNPLA" evidence="7">
    <location>
        <begin position="38"/>
        <end position="250"/>
    </location>
</feature>
<gene>
    <name evidence="8" type="ORF">OsI_38668</name>
</gene>
<keyword evidence="2" id="KW-0611">Plant defense</keyword>
<dbReference type="AlphaFoldDB" id="A2ZLH3"/>
<evidence type="ECO:0000256" key="2">
    <source>
        <dbReference type="ARBA" id="ARBA00022821"/>
    </source>
</evidence>
<dbReference type="GO" id="GO:0004620">
    <property type="term" value="F:phospholipase activity"/>
    <property type="evidence" value="ECO:0007669"/>
    <property type="project" value="TreeGrafter"/>
</dbReference>
<protein>
    <recommendedName>
        <fullName evidence="6">Patatin</fullName>
        <ecNumber evidence="6">3.1.1.-</ecNumber>
    </recommendedName>
</protein>
<dbReference type="PANTHER" id="PTHR32176">
    <property type="entry name" value="XYLOSE ISOMERASE"/>
    <property type="match status" value="1"/>
</dbReference>
<dbReference type="InterPro" id="IPR002641">
    <property type="entry name" value="PNPLA_dom"/>
</dbReference>
<evidence type="ECO:0000256" key="4">
    <source>
        <dbReference type="ARBA" id="ARBA00025642"/>
    </source>
</evidence>
<dbReference type="SUPFAM" id="SSF52151">
    <property type="entry name" value="FabD/lysophospholipase-like"/>
    <property type="match status" value="1"/>
</dbReference>
<dbReference type="OMA" id="HGGMAPI"/>
<dbReference type="GO" id="GO:0047372">
    <property type="term" value="F:monoacylglycerol lipase activity"/>
    <property type="evidence" value="ECO:0007669"/>
    <property type="project" value="TreeGrafter"/>
</dbReference>
<dbReference type="Proteomes" id="UP000007015">
    <property type="component" value="Chromosome 12"/>
</dbReference>
<dbReference type="Gramene" id="BGIOSGA037562-TA">
    <property type="protein sequence ID" value="BGIOSGA037562-PA"/>
    <property type="gene ID" value="BGIOSGA037562"/>
</dbReference>
<dbReference type="HOGENOM" id="CLU_000288_144_0_1"/>
<dbReference type="EC" id="3.1.1.-" evidence="6"/>
<evidence type="ECO:0000256" key="5">
    <source>
        <dbReference type="PROSITE-ProRule" id="PRU01161"/>
    </source>
</evidence>
<keyword evidence="9" id="KW-1185">Reference proteome</keyword>
<proteinExistence type="inferred from homology"/>
<evidence type="ECO:0000259" key="7">
    <source>
        <dbReference type="PROSITE" id="PS51635"/>
    </source>
</evidence>
<evidence type="ECO:0000256" key="3">
    <source>
        <dbReference type="ARBA" id="ARBA00023098"/>
    </source>
</evidence>
<comment type="similarity">
    <text evidence="1 6">Belongs to the patatin family.</text>
</comment>
<dbReference type="GO" id="GO:0006952">
    <property type="term" value="P:defense response"/>
    <property type="evidence" value="ECO:0007669"/>
    <property type="project" value="UniProtKB-KW"/>
</dbReference>
<name>A2ZLH3_ORYSI</name>
<sequence length="467" mass="50331">MMLSFTSARLLPRCRRLYSACGAGAAACGVVGERVTVLTIDGGGIRGVIPGTVLAFLEGELQRLDGPGARLADYFDYIAGTSTGGLITAMLAAPGEGADRDGRRRRRPMFAAADITPFYLEHGPRIFPQRWSTLAAKIAAARGPKYDGRYLRGVVRRMLGETTVGDTLTNVVVPTFDVRLLQPVIFSTYEAKNSPLKNALLSDVCIGTSSAPTYLPAHCFRTHDGASGETREYNLIDGGVAANNPVQKQFDSTKFTVHIQPDACMVLIGEIVLQTMVAMTMITEEIMAKEKAAALYLLKPPPEEEEEHGRFLVLSIGTGLTSDEGLYTAEKCSRWGALSWLRHGGMAPIIDIFMAASSDLVDIHVAVKFQLLHSERNYLRVQANSLRGAAAAVDAATPENMGSLVGVGERLLAQRVSRVNVETGRYEEVPGEGSNADALARIAGNLSEERTARIKRRNTVQAGVTGF</sequence>
<dbReference type="EMBL" id="CM000137">
    <property type="protein sequence ID" value="EAY83457.1"/>
    <property type="molecule type" value="Genomic_DNA"/>
</dbReference>
<feature type="short sequence motif" description="GXGXXG" evidence="5">
    <location>
        <begin position="42"/>
        <end position="47"/>
    </location>
</feature>
<dbReference type="PROSITE" id="PS51635">
    <property type="entry name" value="PNPLA"/>
    <property type="match status" value="1"/>
</dbReference>
<evidence type="ECO:0000313" key="9">
    <source>
        <dbReference type="Proteomes" id="UP000007015"/>
    </source>
</evidence>
<organism evidence="8 9">
    <name type="scientific">Oryza sativa subsp. indica</name>
    <name type="common">Rice</name>
    <dbReference type="NCBI Taxonomy" id="39946"/>
    <lineage>
        <taxon>Eukaryota</taxon>
        <taxon>Viridiplantae</taxon>
        <taxon>Streptophyta</taxon>
        <taxon>Embryophyta</taxon>
        <taxon>Tracheophyta</taxon>
        <taxon>Spermatophyta</taxon>
        <taxon>Magnoliopsida</taxon>
        <taxon>Liliopsida</taxon>
        <taxon>Poales</taxon>
        <taxon>Poaceae</taxon>
        <taxon>BOP clade</taxon>
        <taxon>Oryzoideae</taxon>
        <taxon>Oryzeae</taxon>
        <taxon>Oryzinae</taxon>
        <taxon>Oryza</taxon>
        <taxon>Oryza sativa</taxon>
    </lineage>
</organism>
<keyword evidence="3 5" id="KW-0443">Lipid metabolism</keyword>
<feature type="short sequence motif" description="GXSXG" evidence="5">
    <location>
        <begin position="80"/>
        <end position="84"/>
    </location>
</feature>
<dbReference type="InterPro" id="IPR016035">
    <property type="entry name" value="Acyl_Trfase/lysoPLipase"/>
</dbReference>
<dbReference type="STRING" id="39946.A2ZLH3"/>
<dbReference type="GO" id="GO:0016042">
    <property type="term" value="P:lipid catabolic process"/>
    <property type="evidence" value="ECO:0007669"/>
    <property type="project" value="UniProtKB-UniRule"/>
</dbReference>
<evidence type="ECO:0000256" key="1">
    <source>
        <dbReference type="ARBA" id="ARBA00010240"/>
    </source>
</evidence>
<keyword evidence="5 6" id="KW-0442">Lipid degradation</keyword>
<reference evidence="8 9" key="1">
    <citation type="journal article" date="2005" name="PLoS Biol.">
        <title>The genomes of Oryza sativa: a history of duplications.</title>
        <authorList>
            <person name="Yu J."/>
            <person name="Wang J."/>
            <person name="Lin W."/>
            <person name="Li S."/>
            <person name="Li H."/>
            <person name="Zhou J."/>
            <person name="Ni P."/>
            <person name="Dong W."/>
            <person name="Hu S."/>
            <person name="Zeng C."/>
            <person name="Zhang J."/>
            <person name="Zhang Y."/>
            <person name="Li R."/>
            <person name="Xu Z."/>
            <person name="Li S."/>
            <person name="Li X."/>
            <person name="Zheng H."/>
            <person name="Cong L."/>
            <person name="Lin L."/>
            <person name="Yin J."/>
            <person name="Geng J."/>
            <person name="Li G."/>
            <person name="Shi J."/>
            <person name="Liu J."/>
            <person name="Lv H."/>
            <person name="Li J."/>
            <person name="Wang J."/>
            <person name="Deng Y."/>
            <person name="Ran L."/>
            <person name="Shi X."/>
            <person name="Wang X."/>
            <person name="Wu Q."/>
            <person name="Li C."/>
            <person name="Ren X."/>
            <person name="Wang J."/>
            <person name="Wang X."/>
            <person name="Li D."/>
            <person name="Liu D."/>
            <person name="Zhang X."/>
            <person name="Ji Z."/>
            <person name="Zhao W."/>
            <person name="Sun Y."/>
            <person name="Zhang Z."/>
            <person name="Bao J."/>
            <person name="Han Y."/>
            <person name="Dong L."/>
            <person name="Ji J."/>
            <person name="Chen P."/>
            <person name="Wu S."/>
            <person name="Liu J."/>
            <person name="Xiao Y."/>
            <person name="Bu D."/>
            <person name="Tan J."/>
            <person name="Yang L."/>
            <person name="Ye C."/>
            <person name="Zhang J."/>
            <person name="Xu J."/>
            <person name="Zhou Y."/>
            <person name="Yu Y."/>
            <person name="Zhang B."/>
            <person name="Zhuang S."/>
            <person name="Wei H."/>
            <person name="Liu B."/>
            <person name="Lei M."/>
            <person name="Yu H."/>
            <person name="Li Y."/>
            <person name="Xu H."/>
            <person name="Wei S."/>
            <person name="He X."/>
            <person name="Fang L."/>
            <person name="Zhang Z."/>
            <person name="Zhang Y."/>
            <person name="Huang X."/>
            <person name="Su Z."/>
            <person name="Tong W."/>
            <person name="Li J."/>
            <person name="Tong Z."/>
            <person name="Li S."/>
            <person name="Ye J."/>
            <person name="Wang L."/>
            <person name="Fang L."/>
            <person name="Lei T."/>
            <person name="Chen C."/>
            <person name="Chen H."/>
            <person name="Xu Z."/>
            <person name="Li H."/>
            <person name="Huang H."/>
            <person name="Zhang F."/>
            <person name="Xu H."/>
            <person name="Li N."/>
            <person name="Zhao C."/>
            <person name="Li S."/>
            <person name="Dong L."/>
            <person name="Huang Y."/>
            <person name="Li L."/>
            <person name="Xi Y."/>
            <person name="Qi Q."/>
            <person name="Li W."/>
            <person name="Zhang B."/>
            <person name="Hu W."/>
            <person name="Zhang Y."/>
            <person name="Tian X."/>
            <person name="Jiao Y."/>
            <person name="Liang X."/>
            <person name="Jin J."/>
            <person name="Gao L."/>
            <person name="Zheng W."/>
            <person name="Hao B."/>
            <person name="Liu S."/>
            <person name="Wang W."/>
            <person name="Yuan L."/>
            <person name="Cao M."/>
            <person name="McDermott J."/>
            <person name="Samudrala R."/>
            <person name="Wang J."/>
            <person name="Wong G.K."/>
            <person name="Yang H."/>
        </authorList>
    </citation>
    <scope>NUCLEOTIDE SEQUENCE [LARGE SCALE GENOMIC DNA]</scope>
    <source>
        <strain evidence="9">cv. 93-11</strain>
    </source>
</reference>
<dbReference type="PANTHER" id="PTHR32176:SF45">
    <property type="entry name" value="PATATIN"/>
    <property type="match status" value="1"/>
</dbReference>
<feature type="short sequence motif" description="DGA/G" evidence="5">
    <location>
        <begin position="237"/>
        <end position="239"/>
    </location>
</feature>
<feature type="active site" description="Nucleophile" evidence="5">
    <location>
        <position position="82"/>
    </location>
</feature>
<comment type="domain">
    <text evidence="6">The nitrogen atoms of the two glycine residues in the GGXR motif define the oxyanion hole, and stabilize the oxyanion that forms during the nucleophilic attack by the catalytic serine during substrate cleavage.</text>
</comment>
<dbReference type="Pfam" id="PF01734">
    <property type="entry name" value="Patatin"/>
    <property type="match status" value="1"/>
</dbReference>
<accession>A2ZLH3</accession>
<comment type="function">
    <text evidence="6">Lipolytic acyl hydrolase (LAH).</text>
</comment>
<comment type="function">
    <text evidence="4">Possesses non-specific lipolytic acyl hydrolase (LAH) activity. Hydrolyzes phospholipids as well as galactolipids. May play a role in disease resistance.</text>
</comment>
<dbReference type="Gene3D" id="3.40.1090.10">
    <property type="entry name" value="Cytosolic phospholipase A2 catalytic domain"/>
    <property type="match status" value="1"/>
</dbReference>
<evidence type="ECO:0000313" key="8">
    <source>
        <dbReference type="EMBL" id="EAY83457.1"/>
    </source>
</evidence>
<keyword evidence="5 6" id="KW-0378">Hydrolase</keyword>
<evidence type="ECO:0000256" key="6">
    <source>
        <dbReference type="RuleBase" id="RU361262"/>
    </source>
</evidence>